<keyword evidence="2" id="KW-0489">Methyltransferase</keyword>
<protein>
    <submittedName>
        <fullName evidence="2">Ubiquinone/menaquinone biosynthesis C-methylase UbiE</fullName>
    </submittedName>
</protein>
<evidence type="ECO:0000259" key="1">
    <source>
        <dbReference type="Pfam" id="PF08241"/>
    </source>
</evidence>
<dbReference type="AlphaFoldDB" id="A0A1H7MH75"/>
<gene>
    <name evidence="2" type="ORF">SAMN04487910_1718</name>
</gene>
<dbReference type="Gene3D" id="3.40.50.150">
    <property type="entry name" value="Vaccinia Virus protein VP39"/>
    <property type="match status" value="1"/>
</dbReference>
<dbReference type="GO" id="GO:0032259">
    <property type="term" value="P:methylation"/>
    <property type="evidence" value="ECO:0007669"/>
    <property type="project" value="UniProtKB-KW"/>
</dbReference>
<dbReference type="PANTHER" id="PTHR43861">
    <property type="entry name" value="TRANS-ACONITATE 2-METHYLTRANSFERASE-RELATED"/>
    <property type="match status" value="1"/>
</dbReference>
<feature type="domain" description="Methyltransferase type 11" evidence="1">
    <location>
        <begin position="33"/>
        <end position="129"/>
    </location>
</feature>
<dbReference type="Proteomes" id="UP000198521">
    <property type="component" value="Unassembled WGS sequence"/>
</dbReference>
<keyword evidence="2" id="KW-0830">Ubiquinone</keyword>
<sequence>MTIQNLRSRLGNIDIYLLDQILKDRYSQNDKILDAGCGSGRNIHWFYENKFDIYAVDREIEQIAFIKSIYPNWSDKFSVSSLDKLKYENDFFDHIICSAVLHFASSTDHFNSMFSELIRVLKPSGTLFIRMTSDIGVKDKISHIHQGVYRLGDESDRFLLTQELLSSIMQNHGLSFLEPLKSTNVHDLRSMSTLVLQKV</sequence>
<name>A0A1H7MH75_AQUAM</name>
<dbReference type="STRING" id="1038014.SAMN04487910_1718"/>
<dbReference type="EMBL" id="FOAB01000003">
    <property type="protein sequence ID" value="SEL10045.1"/>
    <property type="molecule type" value="Genomic_DNA"/>
</dbReference>
<proteinExistence type="predicted"/>
<dbReference type="PANTHER" id="PTHR43861:SF1">
    <property type="entry name" value="TRANS-ACONITATE 2-METHYLTRANSFERASE"/>
    <property type="match status" value="1"/>
</dbReference>
<dbReference type="GO" id="GO:0008757">
    <property type="term" value="F:S-adenosylmethionine-dependent methyltransferase activity"/>
    <property type="evidence" value="ECO:0007669"/>
    <property type="project" value="InterPro"/>
</dbReference>
<keyword evidence="3" id="KW-1185">Reference proteome</keyword>
<dbReference type="CDD" id="cd02440">
    <property type="entry name" value="AdoMet_MTases"/>
    <property type="match status" value="1"/>
</dbReference>
<dbReference type="Pfam" id="PF08241">
    <property type="entry name" value="Methyltransf_11"/>
    <property type="match status" value="1"/>
</dbReference>
<reference evidence="2 3" key="1">
    <citation type="submission" date="2016-10" db="EMBL/GenBank/DDBJ databases">
        <authorList>
            <person name="de Groot N.N."/>
        </authorList>
    </citation>
    <scope>NUCLEOTIDE SEQUENCE [LARGE SCALE GENOMIC DNA]</scope>
    <source>
        <strain evidence="2 3">DSM 25232</strain>
    </source>
</reference>
<evidence type="ECO:0000313" key="3">
    <source>
        <dbReference type="Proteomes" id="UP000198521"/>
    </source>
</evidence>
<keyword evidence="2" id="KW-0808">Transferase</keyword>
<dbReference type="SUPFAM" id="SSF53335">
    <property type="entry name" value="S-adenosyl-L-methionine-dependent methyltransferases"/>
    <property type="match status" value="1"/>
</dbReference>
<dbReference type="InterPro" id="IPR029063">
    <property type="entry name" value="SAM-dependent_MTases_sf"/>
</dbReference>
<dbReference type="OrthoDB" id="3896938at2"/>
<dbReference type="InterPro" id="IPR013216">
    <property type="entry name" value="Methyltransf_11"/>
</dbReference>
<evidence type="ECO:0000313" key="2">
    <source>
        <dbReference type="EMBL" id="SEL10045.1"/>
    </source>
</evidence>
<organism evidence="2 3">
    <name type="scientific">Aquimarina amphilecti</name>
    <dbReference type="NCBI Taxonomy" id="1038014"/>
    <lineage>
        <taxon>Bacteria</taxon>
        <taxon>Pseudomonadati</taxon>
        <taxon>Bacteroidota</taxon>
        <taxon>Flavobacteriia</taxon>
        <taxon>Flavobacteriales</taxon>
        <taxon>Flavobacteriaceae</taxon>
        <taxon>Aquimarina</taxon>
    </lineage>
</organism>
<accession>A0A1H7MH75</accession>